<feature type="domain" description="HTH cro/C1-type" evidence="2">
    <location>
        <begin position="15"/>
        <end position="76"/>
    </location>
</feature>
<comment type="caution">
    <text evidence="3">The sequence shown here is derived from an EMBL/GenBank/DDBJ whole genome shotgun (WGS) entry which is preliminary data.</text>
</comment>
<dbReference type="Proteomes" id="UP000004814">
    <property type="component" value="Unassembled WGS sequence"/>
</dbReference>
<evidence type="ECO:0000313" key="3">
    <source>
        <dbReference type="EMBL" id="EDT40102.1"/>
    </source>
</evidence>
<accession>B1T8K5</accession>
<dbReference type="AlphaFoldDB" id="B1T8K5"/>
<feature type="region of interest" description="Disordered" evidence="1">
    <location>
        <begin position="70"/>
        <end position="147"/>
    </location>
</feature>
<evidence type="ECO:0000259" key="2">
    <source>
        <dbReference type="PROSITE" id="PS50943"/>
    </source>
</evidence>
<evidence type="ECO:0000256" key="1">
    <source>
        <dbReference type="SAM" id="MobiDB-lite"/>
    </source>
</evidence>
<name>B1T8K5_9BURK</name>
<dbReference type="InterPro" id="IPR001387">
    <property type="entry name" value="Cro/C1-type_HTH"/>
</dbReference>
<dbReference type="PATRIC" id="fig|396597.7.peg.3735"/>
<dbReference type="PROSITE" id="PS50943">
    <property type="entry name" value="HTH_CROC1"/>
    <property type="match status" value="1"/>
</dbReference>
<reference evidence="3 4" key="1">
    <citation type="submission" date="2008-03" db="EMBL/GenBank/DDBJ databases">
        <title>Sequencing of the draft genome and assembly of Burkholderia ambifaria MEX-5.</title>
        <authorList>
            <consortium name="US DOE Joint Genome Institute (JGI-PGF)"/>
            <person name="Copeland A."/>
            <person name="Lucas S."/>
            <person name="Lapidus A."/>
            <person name="Glavina del Rio T."/>
            <person name="Dalin E."/>
            <person name="Tice H."/>
            <person name="Bruce D."/>
            <person name="Goodwin L."/>
            <person name="Pitluck S."/>
            <person name="Larimer F."/>
            <person name="Land M.L."/>
            <person name="Hauser L."/>
            <person name="Tiedje J."/>
            <person name="Richardson P."/>
        </authorList>
    </citation>
    <scope>NUCLEOTIDE SEQUENCE [LARGE SCALE GENOMIC DNA]</scope>
    <source>
        <strain evidence="3 4">MEX-5</strain>
    </source>
</reference>
<feature type="compositionally biased region" description="Low complexity" evidence="1">
    <location>
        <begin position="117"/>
        <end position="138"/>
    </location>
</feature>
<dbReference type="EMBL" id="ABLK01000146">
    <property type="protein sequence ID" value="EDT40102.1"/>
    <property type="molecule type" value="Genomic_DNA"/>
</dbReference>
<dbReference type="InterPro" id="IPR010982">
    <property type="entry name" value="Lambda_DNA-bd_dom_sf"/>
</dbReference>
<protein>
    <submittedName>
        <fullName evidence="3">Transcriptional regulator, XRE family</fullName>
    </submittedName>
</protein>
<dbReference type="SMART" id="SM00530">
    <property type="entry name" value="HTH_XRE"/>
    <property type="match status" value="1"/>
</dbReference>
<dbReference type="RefSeq" id="WP_006759956.1">
    <property type="nucleotide sequence ID" value="NZ_ABLK01000146.1"/>
</dbReference>
<proteinExistence type="predicted"/>
<gene>
    <name evidence="3" type="ORF">BamMEX5DRAFT_4121</name>
</gene>
<dbReference type="Pfam" id="PF01381">
    <property type="entry name" value="HTH_3"/>
    <property type="match status" value="1"/>
</dbReference>
<feature type="compositionally biased region" description="Low complexity" evidence="1">
    <location>
        <begin position="73"/>
        <end position="110"/>
    </location>
</feature>
<dbReference type="SUPFAM" id="SSF47413">
    <property type="entry name" value="lambda repressor-like DNA-binding domains"/>
    <property type="match status" value="1"/>
</dbReference>
<dbReference type="GO" id="GO:0003677">
    <property type="term" value="F:DNA binding"/>
    <property type="evidence" value="ECO:0007669"/>
    <property type="project" value="InterPro"/>
</dbReference>
<organism evidence="3 4">
    <name type="scientific">Burkholderia ambifaria MEX-5</name>
    <dbReference type="NCBI Taxonomy" id="396597"/>
    <lineage>
        <taxon>Bacteria</taxon>
        <taxon>Pseudomonadati</taxon>
        <taxon>Pseudomonadota</taxon>
        <taxon>Betaproteobacteria</taxon>
        <taxon>Burkholderiales</taxon>
        <taxon>Burkholderiaceae</taxon>
        <taxon>Burkholderia</taxon>
        <taxon>Burkholderia cepacia complex</taxon>
    </lineage>
</organism>
<evidence type="ECO:0000313" key="4">
    <source>
        <dbReference type="Proteomes" id="UP000004814"/>
    </source>
</evidence>
<sequence>MAFPVQTLSQLRPILVGFRKSAGFTQAQLAARLGVTQQSYAQLEANPSAVSIERFFKVLNVLGVRLMLDPGTPDDAATHDVAVPVPVPVPKRAATARGRKSGSSGSSALSDTPVRPPAAAKASSAGARKRPAAATPGKPRNPKREDW</sequence>
<dbReference type="CDD" id="cd00093">
    <property type="entry name" value="HTH_XRE"/>
    <property type="match status" value="1"/>
</dbReference>
<dbReference type="Gene3D" id="1.10.260.40">
    <property type="entry name" value="lambda repressor-like DNA-binding domains"/>
    <property type="match status" value="1"/>
</dbReference>